<accession>A0A6V8HET2</accession>
<dbReference type="EMBL" id="DF933818">
    <property type="protein sequence ID" value="GAM36873.1"/>
    <property type="molecule type" value="Genomic_DNA"/>
</dbReference>
<protein>
    <submittedName>
        <fullName evidence="4">Uncharacterized protein</fullName>
    </submittedName>
</protein>
<evidence type="ECO:0000259" key="3">
    <source>
        <dbReference type="Pfam" id="PF24883"/>
    </source>
</evidence>
<dbReference type="InterPro" id="IPR054471">
    <property type="entry name" value="GPIID_WHD"/>
</dbReference>
<evidence type="ECO:0000256" key="1">
    <source>
        <dbReference type="ARBA" id="ARBA00022737"/>
    </source>
</evidence>
<evidence type="ECO:0000259" key="2">
    <source>
        <dbReference type="Pfam" id="PF22939"/>
    </source>
</evidence>
<dbReference type="PANTHER" id="PTHR10039:SF16">
    <property type="entry name" value="GPI INOSITOL-DEACYLASE"/>
    <property type="match status" value="1"/>
</dbReference>
<proteinExistence type="predicted"/>
<comment type="caution">
    <text evidence="4">The sequence shown here is derived from an EMBL/GenBank/DDBJ whole genome shotgun (WGS) entry which is preliminary data.</text>
</comment>
<dbReference type="Pfam" id="PF22939">
    <property type="entry name" value="WHD_GPIID"/>
    <property type="match status" value="1"/>
</dbReference>
<evidence type="ECO:0000313" key="4">
    <source>
        <dbReference type="EMBL" id="GAM36873.1"/>
    </source>
</evidence>
<reference evidence="5" key="1">
    <citation type="journal article" date="2015" name="Genome Announc.">
        <title>Draft genome sequence of Talaromyces cellulolyticus strain Y-94, a source of lignocellulosic biomass-degrading enzymes.</title>
        <authorList>
            <person name="Fujii T."/>
            <person name="Koike H."/>
            <person name="Sawayama S."/>
            <person name="Yano S."/>
            <person name="Inoue H."/>
        </authorList>
    </citation>
    <scope>NUCLEOTIDE SEQUENCE [LARGE SCALE GENOMIC DNA]</scope>
    <source>
        <strain evidence="5">Y-94</strain>
    </source>
</reference>
<name>A0A6V8HET2_TALPI</name>
<feature type="domain" description="Nephrocystin 3-like N-terminal" evidence="3">
    <location>
        <begin position="3"/>
        <end position="83"/>
    </location>
</feature>
<dbReference type="PANTHER" id="PTHR10039">
    <property type="entry name" value="AMELOGENIN"/>
    <property type="match status" value="1"/>
</dbReference>
<keyword evidence="5" id="KW-1185">Reference proteome</keyword>
<feature type="domain" description="GPI inositol-deacylase winged helix" evidence="2">
    <location>
        <begin position="186"/>
        <end position="275"/>
    </location>
</feature>
<gene>
    <name evidence="4" type="ORF">TCE0_022f06311</name>
</gene>
<dbReference type="AlphaFoldDB" id="A0A6V8HET2"/>
<dbReference type="Pfam" id="PF24883">
    <property type="entry name" value="NPHP3_N"/>
    <property type="match status" value="1"/>
</dbReference>
<keyword evidence="1" id="KW-0677">Repeat</keyword>
<dbReference type="InterPro" id="IPR056884">
    <property type="entry name" value="NPHP3-like_N"/>
</dbReference>
<organism evidence="4 5">
    <name type="scientific">Talaromyces pinophilus</name>
    <name type="common">Penicillium pinophilum</name>
    <dbReference type="NCBI Taxonomy" id="128442"/>
    <lineage>
        <taxon>Eukaryota</taxon>
        <taxon>Fungi</taxon>
        <taxon>Dikarya</taxon>
        <taxon>Ascomycota</taxon>
        <taxon>Pezizomycotina</taxon>
        <taxon>Eurotiomycetes</taxon>
        <taxon>Eurotiomycetidae</taxon>
        <taxon>Eurotiales</taxon>
        <taxon>Trichocomaceae</taxon>
        <taxon>Talaromyces</taxon>
        <taxon>Talaromyces sect. Talaromyces</taxon>
    </lineage>
</organism>
<evidence type="ECO:0000313" key="5">
    <source>
        <dbReference type="Proteomes" id="UP000053095"/>
    </source>
</evidence>
<sequence>MACTNVQVREVLLRMQNDGVTLDGNDERAIWRKLLLSGIFQKLHGHYWVIDGLDECSNVSYFFSTILAKLDKSIPLRILVTSRDTLEIQKSFCSLGVNTFRSEAVSVADTLSDIKALVEAKENSLIVKDKDERAVLVDKILKKSQGSFLWTVLVLNELSDSYTEQEISQVLEDVPRGMESLYQRSLEQMSQATRGKKLSKAVLTWAICTTRPLTIGELHGDLKLDIKDNVPNLQESILALCGHMVTVDKFGRVQVLHETVREFLLRSDLESEFAIIKEDAHTRIARACLTYLTGDEMKPPRTARRGNTDSAVATRTEFFTYACTEFSYHISKASPFANDVLLLVEKFLKSNILSWIEVIARSKDLAPLVRTAKNLKVYLDSAVYKTASRGRRFSVIGLSASQWADRLACIKFHGGQTTAICYSDDFFAVGLSSGTVAIYHATSCQE</sequence>
<dbReference type="Proteomes" id="UP000053095">
    <property type="component" value="Unassembled WGS sequence"/>
</dbReference>